<accession>A0A4Y8IMA8</accession>
<keyword evidence="1" id="KW-0812">Transmembrane</keyword>
<dbReference type="Pfam" id="PF03703">
    <property type="entry name" value="bPH_2"/>
    <property type="match status" value="3"/>
</dbReference>
<feature type="domain" description="YdbS-like PH" evidence="2">
    <location>
        <begin position="393"/>
        <end position="445"/>
    </location>
</feature>
<feature type="domain" description="YdbS-like PH" evidence="2">
    <location>
        <begin position="251"/>
        <end position="301"/>
    </location>
</feature>
<feature type="transmembrane region" description="Helical" evidence="1">
    <location>
        <begin position="20"/>
        <end position="37"/>
    </location>
</feature>
<evidence type="ECO:0000313" key="3">
    <source>
        <dbReference type="EMBL" id="TFB21348.1"/>
    </source>
</evidence>
<feature type="transmembrane region" description="Helical" evidence="1">
    <location>
        <begin position="43"/>
        <end position="61"/>
    </location>
</feature>
<dbReference type="InterPro" id="IPR005182">
    <property type="entry name" value="YdbS-like_PH"/>
</dbReference>
<feature type="transmembrane region" description="Helical" evidence="1">
    <location>
        <begin position="374"/>
        <end position="392"/>
    </location>
</feature>
<protein>
    <recommendedName>
        <fullName evidence="2">YdbS-like PH domain-containing protein</fullName>
    </recommendedName>
</protein>
<dbReference type="RefSeq" id="WP_134340013.1">
    <property type="nucleotide sequence ID" value="NZ_SOPW01000008.1"/>
</dbReference>
<sequence>MMSNPKHLHPLSIIFTLFKAYKNAFYGLLPIIVLAIGDGFLGWTILGLGVLTIAFIIYALISWRRFSYEVDSEQLHIQKGILIKKNRYISKHRIQSIDLSQSIIHRPFGLTKVDIETAGSDKDVDANLSAVTMTEGRHIQDVLKGMKQQTAVFDESKELSNEPHRLVSNRELLIAGATSGSIGVILGLFGLLFSQLENLIPNQLFNATTTWLFSQALETIVFLVLLIVLSLWLLGILGVFIKYGQFKIIRYDKELFITRGLLEKKQMTIPLKRIQAVGIEESLTRQPFGLATVYVVIAGGEIGQTADTHTLLFPVLKKSKIQLFLNRILPEYADVTNDIHPVPKRSIPYYLLRSLILPTLIVVGSSLFFIPSVWIYMMTLILLAIILGLLNHRDAGYNLDQKFLTIRFRRFTKETVIIPSKRIQAIETKHHFLHHKQNLKTFKVSILSKMSGRHLWVKELDSDSNDEIYDWFQGDAQT</sequence>
<feature type="transmembrane region" description="Helical" evidence="1">
    <location>
        <begin position="172"/>
        <end position="193"/>
    </location>
</feature>
<dbReference type="EMBL" id="SOPW01000008">
    <property type="protein sequence ID" value="TFB21348.1"/>
    <property type="molecule type" value="Genomic_DNA"/>
</dbReference>
<keyword evidence="1" id="KW-1133">Transmembrane helix</keyword>
<dbReference type="PANTHER" id="PTHR34473">
    <property type="entry name" value="UPF0699 TRANSMEMBRANE PROTEIN YDBS"/>
    <property type="match status" value="1"/>
</dbReference>
<evidence type="ECO:0000256" key="1">
    <source>
        <dbReference type="SAM" id="Phobius"/>
    </source>
</evidence>
<dbReference type="Proteomes" id="UP000297975">
    <property type="component" value="Unassembled WGS sequence"/>
</dbReference>
<feature type="transmembrane region" description="Helical" evidence="1">
    <location>
        <begin position="220"/>
        <end position="241"/>
    </location>
</feature>
<proteinExistence type="predicted"/>
<organism evidence="3 4">
    <name type="scientific">Filobacillus milosensis</name>
    <dbReference type="NCBI Taxonomy" id="94137"/>
    <lineage>
        <taxon>Bacteria</taxon>
        <taxon>Bacillati</taxon>
        <taxon>Bacillota</taxon>
        <taxon>Bacilli</taxon>
        <taxon>Bacillales</taxon>
        <taxon>Bacillaceae</taxon>
        <taxon>Filobacillus</taxon>
    </lineage>
</organism>
<comment type="caution">
    <text evidence="3">The sequence shown here is derived from an EMBL/GenBank/DDBJ whole genome shotgun (WGS) entry which is preliminary data.</text>
</comment>
<dbReference type="AlphaFoldDB" id="A0A4Y8IMA8"/>
<evidence type="ECO:0000259" key="2">
    <source>
        <dbReference type="Pfam" id="PF03703"/>
    </source>
</evidence>
<feature type="domain" description="YdbS-like PH" evidence="2">
    <location>
        <begin position="63"/>
        <end position="140"/>
    </location>
</feature>
<keyword evidence="4" id="KW-1185">Reference proteome</keyword>
<keyword evidence="1" id="KW-0472">Membrane</keyword>
<feature type="transmembrane region" description="Helical" evidence="1">
    <location>
        <begin position="350"/>
        <end position="368"/>
    </location>
</feature>
<name>A0A4Y8IMA8_9BACI</name>
<dbReference type="OrthoDB" id="2195155at2"/>
<gene>
    <name evidence="3" type="ORF">E3U55_08515</name>
</gene>
<reference evidence="3 4" key="1">
    <citation type="submission" date="2019-03" db="EMBL/GenBank/DDBJ databases">
        <authorList>
            <person name="He R.-H."/>
        </authorList>
    </citation>
    <scope>NUCLEOTIDE SEQUENCE [LARGE SCALE GENOMIC DNA]</scope>
    <source>
        <strain evidence="4">SH 714</strain>
    </source>
</reference>
<evidence type="ECO:0000313" key="4">
    <source>
        <dbReference type="Proteomes" id="UP000297975"/>
    </source>
</evidence>
<dbReference type="PANTHER" id="PTHR34473:SF2">
    <property type="entry name" value="UPF0699 TRANSMEMBRANE PROTEIN YDBT"/>
    <property type="match status" value="1"/>
</dbReference>
<dbReference type="InterPro" id="IPR014529">
    <property type="entry name" value="UCP026631"/>
</dbReference>
<dbReference type="PIRSF" id="PIRSF026631">
    <property type="entry name" value="UCP026631"/>
    <property type="match status" value="1"/>
</dbReference>